<dbReference type="HOGENOM" id="CLU_094220_0_0_7"/>
<name>F0JGA9_9BACT</name>
<dbReference type="SUPFAM" id="SSF53850">
    <property type="entry name" value="Periplasmic binding protein-like II"/>
    <property type="match status" value="1"/>
</dbReference>
<dbReference type="KEGG" id="ddn:DND132_1820"/>
<proteinExistence type="predicted"/>
<organism evidence="1 2">
    <name type="scientific">Pseudodesulfovibrio mercurii</name>
    <dbReference type="NCBI Taxonomy" id="641491"/>
    <lineage>
        <taxon>Bacteria</taxon>
        <taxon>Pseudomonadati</taxon>
        <taxon>Thermodesulfobacteriota</taxon>
        <taxon>Desulfovibrionia</taxon>
        <taxon>Desulfovibrionales</taxon>
        <taxon>Desulfovibrionaceae</taxon>
    </lineage>
</organism>
<dbReference type="Gene3D" id="3.40.190.10">
    <property type="entry name" value="Periplasmic binding protein-like II"/>
    <property type="match status" value="2"/>
</dbReference>
<gene>
    <name evidence="1" type="ORF">DND132_1820</name>
</gene>
<evidence type="ECO:0000313" key="2">
    <source>
        <dbReference type="Proteomes" id="UP000007845"/>
    </source>
</evidence>
<evidence type="ECO:0000313" key="1">
    <source>
        <dbReference type="EMBL" id="EGB15026.1"/>
    </source>
</evidence>
<dbReference type="AlphaFoldDB" id="F0JGA9"/>
<keyword evidence="2" id="KW-1185">Reference proteome</keyword>
<dbReference type="eggNOG" id="COG0834">
    <property type="taxonomic scope" value="Bacteria"/>
</dbReference>
<reference evidence="1 2" key="1">
    <citation type="journal article" date="2011" name="J. Bacteriol.">
        <title>Genome sequence of the mercury-methylating strain Desulfovibrio desulfuricans ND132.</title>
        <authorList>
            <person name="Brown S.D."/>
            <person name="Gilmour C.C."/>
            <person name="Kucken A.M."/>
            <person name="Wall J.D."/>
            <person name="Elias D.A."/>
            <person name="Brandt C.C."/>
            <person name="Podar M."/>
            <person name="Chertkov O."/>
            <person name="Held B."/>
            <person name="Bruce D.C."/>
            <person name="Detter J.C."/>
            <person name="Tapia R."/>
            <person name="Han C.S."/>
            <person name="Goodwin L.A."/>
            <person name="Cheng J.F."/>
            <person name="Pitluck S."/>
            <person name="Woyke T."/>
            <person name="Mikhailova N."/>
            <person name="Ivanova N.N."/>
            <person name="Han J."/>
            <person name="Lucas S."/>
            <person name="Lapidus A.L."/>
            <person name="Land M.L."/>
            <person name="Hauser L.J."/>
            <person name="Palumbo A.V."/>
        </authorList>
    </citation>
    <scope>NUCLEOTIDE SEQUENCE [LARGE SCALE GENOMIC DNA]</scope>
    <source>
        <strain evidence="1 2">ND132</strain>
    </source>
</reference>
<dbReference type="EMBL" id="CP003220">
    <property type="protein sequence ID" value="EGB15026.1"/>
    <property type="molecule type" value="Genomic_DNA"/>
</dbReference>
<accession>F0JGA9</accession>
<dbReference type="Proteomes" id="UP000007845">
    <property type="component" value="Chromosome"/>
</dbReference>
<sequence precursor="true">MFRDSARISHQPPLLLCFLWFLLALPVPAQAQALRLRIATLELGACGHLEKGRPVGFCYELGEILARAAGMEPVNHLVPLARGLDEIASGAADMIIMPPEADIADLAEDIGRVKPVTMVAWARVETPLRDVRDLGGKTVAVIRGSRHELDQAKKFKFIPFPCKNHELGFKMLMAGRVDAVLGPLQGLTAEAGRLGLRRRFLGEPLVLGRDDMRVYASRRLPEDVRGRLKAALDRLIEDGSVARLRDKYPL</sequence>
<dbReference type="RefSeq" id="WP_014322453.1">
    <property type="nucleotide sequence ID" value="NC_016803.1"/>
</dbReference>
<dbReference type="SMR" id="F0JGA9"/>
<protein>
    <submittedName>
        <fullName evidence="1">Extracellular solute-binding protein family 3</fullName>
    </submittedName>
</protein>
<dbReference type="STRING" id="641491.DND132_1820"/>